<evidence type="ECO:0000313" key="5">
    <source>
        <dbReference type="Proteomes" id="UP000091857"/>
    </source>
</evidence>
<evidence type="ECO:0000256" key="3">
    <source>
        <dbReference type="PROSITE-ProRule" id="PRU00708"/>
    </source>
</evidence>
<sequence>MKRAFKISDAAQAELLCRHRSPTVSLTLATFPFGLINSPVCRLARLQTHTSAPLNLFPSIIPLFSDKLSQVETKARQDLNEKVSLLRDELVQHVGDFDKVTGLLEEKGDSLFRRYFDGSAFIELLKQLMSWRHLAIEVLSWRRKQAERSNPMKPEEYAKCIAVAGRAKNIDLAVELFAEASSKRAKKTCTYNALMGAYMYNGHTDKCQSLFRDLKKEVDFGPSVVTYNILISVYGRSLLIDHMEATFEELKCLNILPNLITYNNLIAGYVTAWMWDSMENTFQMMKEGPVKPDLNTYLLMLRGYAHSGNLEKMEKTYELVKDHVNINERPLIRAMICAYCKSSIKERIKKIEALLKLIPVEEYRPWLNILLIGVYSKNDLLEEMENFINEAFQRQTTVTTIRVMRSIITCYFRCNAVDRLAAFVKRAEYAGWKICRSLYHCKMVMYASQKRLDEMERVLDEMENFNLDRTKKTFVILYNAYLNCGQRDKVEQVIALMYKHGHGIPLGASPS</sequence>
<dbReference type="Gramene" id="Manes.01G212200.1.v8.1">
    <property type="protein sequence ID" value="Manes.01G212200.1.v8.1.CDS"/>
    <property type="gene ID" value="Manes.01G212200.v8.1"/>
</dbReference>
<dbReference type="Pfam" id="PF13041">
    <property type="entry name" value="PPR_2"/>
    <property type="match status" value="1"/>
</dbReference>
<dbReference type="PANTHER" id="PTHR47874">
    <property type="entry name" value="EXPRESSED PROTEIN"/>
    <property type="match status" value="1"/>
</dbReference>
<organism evidence="4 5">
    <name type="scientific">Manihot esculenta</name>
    <name type="common">Cassava</name>
    <name type="synonym">Jatropha manihot</name>
    <dbReference type="NCBI Taxonomy" id="3983"/>
    <lineage>
        <taxon>Eukaryota</taxon>
        <taxon>Viridiplantae</taxon>
        <taxon>Streptophyta</taxon>
        <taxon>Embryophyta</taxon>
        <taxon>Tracheophyta</taxon>
        <taxon>Spermatophyta</taxon>
        <taxon>Magnoliopsida</taxon>
        <taxon>eudicotyledons</taxon>
        <taxon>Gunneridae</taxon>
        <taxon>Pentapetalae</taxon>
        <taxon>rosids</taxon>
        <taxon>fabids</taxon>
        <taxon>Malpighiales</taxon>
        <taxon>Euphorbiaceae</taxon>
        <taxon>Crotonoideae</taxon>
        <taxon>Manihoteae</taxon>
        <taxon>Manihot</taxon>
    </lineage>
</organism>
<feature type="repeat" description="PPR" evidence="3">
    <location>
        <begin position="223"/>
        <end position="257"/>
    </location>
</feature>
<dbReference type="GO" id="GO:0003723">
    <property type="term" value="F:RNA binding"/>
    <property type="evidence" value="ECO:0000318"/>
    <property type="project" value="GO_Central"/>
</dbReference>
<dbReference type="PROSITE" id="PS51375">
    <property type="entry name" value="PPR"/>
    <property type="match status" value="2"/>
</dbReference>
<dbReference type="EMBL" id="CM004387">
    <property type="protein sequence ID" value="OAY61731.1"/>
    <property type="molecule type" value="Genomic_DNA"/>
</dbReference>
<dbReference type="OMA" id="PENEYRP"/>
<dbReference type="OrthoDB" id="185373at2759"/>
<protein>
    <recommendedName>
        <fullName evidence="6">Pentacotripeptide-repeat region of PRORP domain-containing protein</fullName>
    </recommendedName>
</protein>
<dbReference type="InterPro" id="IPR011990">
    <property type="entry name" value="TPR-like_helical_dom_sf"/>
</dbReference>
<proteinExistence type="inferred from homology"/>
<comment type="similarity">
    <text evidence="1">Belongs to the PPR family. P subfamily.</text>
</comment>
<reference evidence="4 5" key="1">
    <citation type="submission" date="2016-02" db="EMBL/GenBank/DDBJ databases">
        <title>WGS assembly of Manihot esculenta.</title>
        <authorList>
            <person name="Bredeson J.V."/>
            <person name="Prochnik S.E."/>
            <person name="Lyons J.B."/>
            <person name="Schmutz J."/>
            <person name="Grimwood J."/>
            <person name="Vrebalov J."/>
            <person name="Bart R.S."/>
            <person name="Amuge T."/>
            <person name="Ferguson M.E."/>
            <person name="Green R."/>
            <person name="Putnam N."/>
            <person name="Stites J."/>
            <person name="Rounsley S."/>
            <person name="Rokhsar D.S."/>
        </authorList>
    </citation>
    <scope>NUCLEOTIDE SEQUENCE [LARGE SCALE GENOMIC DNA]</scope>
    <source>
        <strain evidence="5">cv. AM560-2</strain>
        <tissue evidence="4">Leaf</tissue>
    </source>
</reference>
<dbReference type="InterPro" id="IPR002885">
    <property type="entry name" value="PPR_rpt"/>
</dbReference>
<evidence type="ECO:0000256" key="2">
    <source>
        <dbReference type="ARBA" id="ARBA00022737"/>
    </source>
</evidence>
<dbReference type="PANTHER" id="PTHR47874:SF1">
    <property type="entry name" value="OS05G0407900 PROTEIN"/>
    <property type="match status" value="1"/>
</dbReference>
<keyword evidence="5" id="KW-1185">Reference proteome</keyword>
<dbReference type="InterPro" id="IPR044179">
    <property type="entry name" value="PPR5-like"/>
</dbReference>
<dbReference type="EMBL" id="CM004387">
    <property type="protein sequence ID" value="OAY61730.1"/>
    <property type="molecule type" value="Genomic_DNA"/>
</dbReference>
<accession>A0A251LUA7</accession>
<dbReference type="Gene3D" id="1.25.40.10">
    <property type="entry name" value="Tetratricopeptide repeat domain"/>
    <property type="match status" value="3"/>
</dbReference>
<dbReference type="AlphaFoldDB" id="A0A251LUA7"/>
<dbReference type="NCBIfam" id="TIGR00756">
    <property type="entry name" value="PPR"/>
    <property type="match status" value="1"/>
</dbReference>
<evidence type="ECO:0000256" key="1">
    <source>
        <dbReference type="ARBA" id="ARBA00007626"/>
    </source>
</evidence>
<dbReference type="Gramene" id="Manes.01G212200.2.v8.1">
    <property type="protein sequence ID" value="Manes.01G212200.2.v8.1.CDS"/>
    <property type="gene ID" value="Manes.01G212200.v8.1"/>
</dbReference>
<evidence type="ECO:0000313" key="4">
    <source>
        <dbReference type="EMBL" id="OAY61731.1"/>
    </source>
</evidence>
<dbReference type="Pfam" id="PF13812">
    <property type="entry name" value="PPR_3"/>
    <property type="match status" value="1"/>
</dbReference>
<keyword evidence="2" id="KW-0677">Repeat</keyword>
<dbReference type="Proteomes" id="UP000091857">
    <property type="component" value="Chromosome 1"/>
</dbReference>
<dbReference type="GO" id="GO:0003729">
    <property type="term" value="F:mRNA binding"/>
    <property type="evidence" value="ECO:0007669"/>
    <property type="project" value="InterPro"/>
</dbReference>
<evidence type="ECO:0008006" key="6">
    <source>
        <dbReference type="Google" id="ProtNLM"/>
    </source>
</evidence>
<dbReference type="STRING" id="3983.A0A251LUA7"/>
<name>A0A251LUA7_MANES</name>
<gene>
    <name evidence="4" type="ORF">MANES_01G212200</name>
</gene>
<dbReference type="Gramene" id="Manes.01G212200.4.v8.1">
    <property type="protein sequence ID" value="Manes.01G212200.4.v8.1.CDS"/>
    <property type="gene ID" value="Manes.01G212200.v8.1"/>
</dbReference>
<feature type="repeat" description="PPR" evidence="3">
    <location>
        <begin position="258"/>
        <end position="292"/>
    </location>
</feature>